<dbReference type="SMART" id="SM00635">
    <property type="entry name" value="BID_2"/>
    <property type="match status" value="7"/>
</dbReference>
<proteinExistence type="predicted"/>
<dbReference type="AlphaFoldDB" id="A0A494XU22"/>
<dbReference type="InterPro" id="IPR008964">
    <property type="entry name" value="Invasin/intimin_cell_adhesion"/>
</dbReference>
<dbReference type="SUPFAM" id="SSF49373">
    <property type="entry name" value="Invasin/intimin cell-adhesion fragments"/>
    <property type="match status" value="4"/>
</dbReference>
<sequence>MKMWSTTARHQTLSSRPSNMFHRVLAMFLIIGMIGGSFGGVVSAADEIVTEVYLTPDQQSGKLYVDDNSIILNAYAQIDKVNAARNVTEDATWSSTSTSVKVVKGVITASGAVSSATITAKYKDKSDTFIVTSEYYYDDVKLKTSSGVDAPDKQDITLGKVLNLSARGVKGSTVNDDITSNAQWTTSNSAVATVSEGKVTLLTAGTVTITVKYKGKSSNIVLTVTTPYSTIDIMDSVSGKVIDGPIDLYVDAVRTLKAQANLKAGGTEAITESEIWTSSNAKVAKIDENGKMTAVGAGTAVITAKRYGISASVTVIVRTEFEALKVTPDKPVYFTLNSSGVDLTAVALSGLEDPKDVSLLAEWKISDADQAVAVIEKSSSKVNVVPKGAGSASISVSYKGLTKTISVTVFPTITTVEFAKDSLDVFVEDTAALPAVTGKTLAGDSKDISKLVKWTSDNTKAVTVEDGKWKAVAVGKATLTAEVDNVKSTIVVEVHNKILALVASSDNISVVIGKEVTLPTVTLLYENGLEEPITDKVAWKSSTANLLVKEKTMRGLLSATATLTGTYLGKTVKVKVTVEEEYVSFEIAPTKISLTLNKSQTIKVTGTTKSGKKVSLGSRIDWEASTPEHMTIKGASAKALVEGSGKLTATIQGKSLELPYVITAKLSKLTASVTSVSSAIGEQTSISLTSLYENGKSLSATTQAVWTTSKATVATVDDGRITAKGKGTATIKAAFGGKTVTIRVTVK</sequence>
<comment type="caution">
    <text evidence="2">The sequence shown here is derived from an EMBL/GenBank/DDBJ whole genome shotgun (WGS) entry which is preliminary data.</text>
</comment>
<feature type="domain" description="BIG2" evidence="1">
    <location>
        <begin position="143"/>
        <end position="223"/>
    </location>
</feature>
<accession>A0A494XU22</accession>
<name>A0A494XU22_9BACL</name>
<dbReference type="OrthoDB" id="503324at2"/>
<feature type="domain" description="BIG2" evidence="1">
    <location>
        <begin position="235"/>
        <end position="316"/>
    </location>
</feature>
<gene>
    <name evidence="2" type="ORF">D7Z26_15705</name>
</gene>
<dbReference type="Gene3D" id="2.60.40.1080">
    <property type="match status" value="8"/>
</dbReference>
<dbReference type="Proteomes" id="UP000282076">
    <property type="component" value="Unassembled WGS sequence"/>
</dbReference>
<feature type="domain" description="BIG2" evidence="1">
    <location>
        <begin position="48"/>
        <end position="132"/>
    </location>
</feature>
<evidence type="ECO:0000313" key="2">
    <source>
        <dbReference type="EMBL" id="RKP53171.1"/>
    </source>
</evidence>
<protein>
    <recommendedName>
        <fullName evidence="1">BIG2 domain-containing protein</fullName>
    </recommendedName>
</protein>
<organism evidence="2 3">
    <name type="scientific">Cohnella endophytica</name>
    <dbReference type="NCBI Taxonomy" id="2419778"/>
    <lineage>
        <taxon>Bacteria</taxon>
        <taxon>Bacillati</taxon>
        <taxon>Bacillota</taxon>
        <taxon>Bacilli</taxon>
        <taxon>Bacillales</taxon>
        <taxon>Paenibacillaceae</taxon>
        <taxon>Cohnella</taxon>
    </lineage>
</organism>
<feature type="domain" description="BIG2" evidence="1">
    <location>
        <begin position="412"/>
        <end position="493"/>
    </location>
</feature>
<dbReference type="InterPro" id="IPR003343">
    <property type="entry name" value="Big_2"/>
</dbReference>
<evidence type="ECO:0000259" key="1">
    <source>
        <dbReference type="SMART" id="SM00635"/>
    </source>
</evidence>
<dbReference type="RefSeq" id="WP_120977915.1">
    <property type="nucleotide sequence ID" value="NZ_RBZM01000006.1"/>
</dbReference>
<reference evidence="2 3" key="1">
    <citation type="submission" date="2018-10" db="EMBL/GenBank/DDBJ databases">
        <title>Cohnella sp. M2MS4P-1, whole genome shotgun sequence.</title>
        <authorList>
            <person name="Tuo L."/>
        </authorList>
    </citation>
    <scope>NUCLEOTIDE SEQUENCE [LARGE SCALE GENOMIC DNA]</scope>
    <source>
        <strain evidence="2 3">M2MS4P-1</strain>
    </source>
</reference>
<feature type="domain" description="BIG2" evidence="1">
    <location>
        <begin position="665"/>
        <end position="745"/>
    </location>
</feature>
<feature type="domain" description="BIG2" evidence="1">
    <location>
        <begin position="330"/>
        <end position="408"/>
    </location>
</feature>
<dbReference type="EMBL" id="RBZM01000006">
    <property type="protein sequence ID" value="RKP53171.1"/>
    <property type="molecule type" value="Genomic_DNA"/>
</dbReference>
<feature type="domain" description="BIG2" evidence="1">
    <location>
        <begin position="581"/>
        <end position="661"/>
    </location>
</feature>
<evidence type="ECO:0000313" key="3">
    <source>
        <dbReference type="Proteomes" id="UP000282076"/>
    </source>
</evidence>
<keyword evidence="3" id="KW-1185">Reference proteome</keyword>